<organism evidence="2 4">
    <name type="scientific">Melghirimyces profundicolus</name>
    <dbReference type="NCBI Taxonomy" id="1242148"/>
    <lineage>
        <taxon>Bacteria</taxon>
        <taxon>Bacillati</taxon>
        <taxon>Bacillota</taxon>
        <taxon>Bacilli</taxon>
        <taxon>Bacillales</taxon>
        <taxon>Thermoactinomycetaceae</taxon>
        <taxon>Melghirimyces</taxon>
    </lineage>
</organism>
<gene>
    <name evidence="2" type="ORF">C8P63_12428</name>
    <name evidence="3" type="ORF">C8P63_12442</name>
</gene>
<dbReference type="GO" id="GO:0004803">
    <property type="term" value="F:transposase activity"/>
    <property type="evidence" value="ECO:0007669"/>
    <property type="project" value="InterPro"/>
</dbReference>
<dbReference type="RefSeq" id="WP_108025470.1">
    <property type="nucleotide sequence ID" value="NZ_QBKR01000024.1"/>
</dbReference>
<evidence type="ECO:0000313" key="4">
    <source>
        <dbReference type="Proteomes" id="UP000244240"/>
    </source>
</evidence>
<feature type="domain" description="Transposase IS4-like" evidence="1">
    <location>
        <begin position="169"/>
        <end position="345"/>
    </location>
</feature>
<evidence type="ECO:0000313" key="2">
    <source>
        <dbReference type="EMBL" id="PTX53972.1"/>
    </source>
</evidence>
<dbReference type="GO" id="GO:0003677">
    <property type="term" value="F:DNA binding"/>
    <property type="evidence" value="ECO:0007669"/>
    <property type="project" value="InterPro"/>
</dbReference>
<proteinExistence type="predicted"/>
<dbReference type="InterPro" id="IPR012337">
    <property type="entry name" value="RNaseH-like_sf"/>
</dbReference>
<name>A0A2T6BD72_9BACL</name>
<comment type="caution">
    <text evidence="2">The sequence shown here is derived from an EMBL/GenBank/DDBJ whole genome shotgun (WGS) entry which is preliminary data.</text>
</comment>
<dbReference type="SUPFAM" id="SSF53098">
    <property type="entry name" value="Ribonuclease H-like"/>
    <property type="match status" value="1"/>
</dbReference>
<reference evidence="2 4" key="1">
    <citation type="submission" date="2018-04" db="EMBL/GenBank/DDBJ databases">
        <title>Genomic Encyclopedia of Archaeal and Bacterial Type Strains, Phase II (KMG-II): from individual species to whole genera.</title>
        <authorList>
            <person name="Goeker M."/>
        </authorList>
    </citation>
    <scope>NUCLEOTIDE SEQUENCE [LARGE SCALE GENOMIC DNA]</scope>
    <source>
        <strain evidence="2 4">DSM 45787</strain>
    </source>
</reference>
<dbReference type="GO" id="GO:0006313">
    <property type="term" value="P:DNA transposition"/>
    <property type="evidence" value="ECO:0007669"/>
    <property type="project" value="InterPro"/>
</dbReference>
<dbReference type="InterPro" id="IPR002559">
    <property type="entry name" value="Transposase_11"/>
</dbReference>
<keyword evidence="4" id="KW-1185">Reference proteome</keyword>
<evidence type="ECO:0000259" key="1">
    <source>
        <dbReference type="Pfam" id="PF01609"/>
    </source>
</evidence>
<dbReference type="EMBL" id="QBKR01000024">
    <property type="protein sequence ID" value="PTX53972.1"/>
    <property type="molecule type" value="Genomic_DNA"/>
</dbReference>
<protein>
    <submittedName>
        <fullName evidence="2">DDE family transposase</fullName>
    </submittedName>
</protein>
<dbReference type="NCBIfam" id="NF033540">
    <property type="entry name" value="transpos_IS701"/>
    <property type="match status" value="1"/>
</dbReference>
<dbReference type="OrthoDB" id="2519014at2"/>
<dbReference type="Pfam" id="PF01609">
    <property type="entry name" value="DDE_Tnp_1"/>
    <property type="match status" value="1"/>
</dbReference>
<dbReference type="AlphaFoldDB" id="A0A2T6BD72"/>
<dbReference type="EMBL" id="QBKR01000024">
    <property type="protein sequence ID" value="PTX53986.1"/>
    <property type="molecule type" value="Genomic_DNA"/>
</dbReference>
<evidence type="ECO:0000313" key="3">
    <source>
        <dbReference type="EMBL" id="PTX53986.1"/>
    </source>
</evidence>
<accession>A0A2T6BD72</accession>
<dbReference type="Proteomes" id="UP000244240">
    <property type="component" value="Unassembled WGS sequence"/>
</dbReference>
<sequence length="396" mass="45977">MSRTLNLPYHEEIRHYLTEQRFPLYLSKPVFEHLIHFMDAVTQKGFSGTLTDVHTLSRERRHRTTLSHFLHRGVWDEQWMQRHLNQRSLRKIQQHAKRTGLPIYAILDDSVCEKTKPSSRAMSAIQQADFHFSHGKGGPVWGHQVVVLLLRCGDRCLPFAFRRYDKSGVGKIALACELLETLPVFEHPTYLLMDSWYTSVKIVDLASTKGLQVIGGLKTNRILFPQGIRIPGSAFAGHIRKADTRLVTVGNASYRVFRYEGALNGIANAVVLLTWPEDSFGHPSTLRYYLSTDVSLDEEEILMRYANRWAIETFFQQMKGKYAFDRYRIRSVRAIERFWILLLLTFFYCAETGSGDESLGLKRIRHRREHGLLDWIYHQFQQAVPLKQVKEQLNIA</sequence>